<feature type="region of interest" description="Disordered" evidence="1">
    <location>
        <begin position="159"/>
        <end position="187"/>
    </location>
</feature>
<dbReference type="AlphaFoldDB" id="A0A132B2D4"/>
<keyword evidence="3" id="KW-1185">Reference proteome</keyword>
<dbReference type="GeneID" id="28823484"/>
<evidence type="ECO:0000313" key="2">
    <source>
        <dbReference type="EMBL" id="KUJ06542.1"/>
    </source>
</evidence>
<dbReference type="Proteomes" id="UP000070700">
    <property type="component" value="Unassembled WGS sequence"/>
</dbReference>
<dbReference type="RefSeq" id="XP_018060897.1">
    <property type="nucleotide sequence ID" value="XM_018213758.1"/>
</dbReference>
<gene>
    <name evidence="2" type="ORF">LY89DRAFT_678628</name>
</gene>
<dbReference type="KEGG" id="psco:LY89DRAFT_678628"/>
<dbReference type="STRING" id="149040.A0A132B2D4"/>
<protein>
    <submittedName>
        <fullName evidence="2">Uncharacterized protein</fullName>
    </submittedName>
</protein>
<evidence type="ECO:0000313" key="3">
    <source>
        <dbReference type="Proteomes" id="UP000070700"/>
    </source>
</evidence>
<feature type="compositionally biased region" description="Polar residues" evidence="1">
    <location>
        <begin position="391"/>
        <end position="400"/>
    </location>
</feature>
<evidence type="ECO:0000256" key="1">
    <source>
        <dbReference type="SAM" id="MobiDB-lite"/>
    </source>
</evidence>
<sequence>MQSNAPRPSASTARRNRRLRRAGQMGLGAGHANTLANHRANSPRPQFTPTDIASVRIEHTAVGNVCWLTDQSKVPEDVRCVHNHHCIEPYMRADGYRHPVLITGLYQREGSSALGDIMARFQSVSAYNGEDLGSYIYAKTYVRKFLNVIPIRQGRERPEDGVFREPIPPGRSPSNSKPIPWSSVDKKGEPATATFQLELSPESQLLAKQSYVDIEHVWEVPLRYLKPYRFRGVWSKSYSFRISKDSYHVIAARTGQLVQPYTPIDVVKARTFVSTLEEWYGFRPPVRALWLQKPALGRGLDSGHALDVKRLQITAGKHTTRFSEKMKNVNKAGHGEVHTTEAGGVTGSERHSAIPFESNIRSLQTDRKLQSSTATTPRSSGILNPRAATFSPRSMSTLKQTSPISPLTIPPPAFFPTHEPNSRAPETWEMPLPNHQTAYVLQEPIIPMSPFFNSLGIGRDREFIYKPGEPPIRIRFPKEIKLEIMSSKLDMMLVDEDEEFLEDAQCPRDFLADW</sequence>
<dbReference type="InParanoid" id="A0A132B2D4"/>
<proteinExistence type="predicted"/>
<dbReference type="EMBL" id="KQ947445">
    <property type="protein sequence ID" value="KUJ06542.1"/>
    <property type="molecule type" value="Genomic_DNA"/>
</dbReference>
<reference evidence="2 3" key="1">
    <citation type="submission" date="2015-10" db="EMBL/GenBank/DDBJ databases">
        <title>Full genome of DAOMC 229536 Phialocephala scopiformis, a fungal endophyte of spruce producing the potent anti-insectan compound rugulosin.</title>
        <authorList>
            <consortium name="DOE Joint Genome Institute"/>
            <person name="Walker A.K."/>
            <person name="Frasz S.L."/>
            <person name="Seifert K.A."/>
            <person name="Miller J.D."/>
            <person name="Mondo S.J."/>
            <person name="Labutti K."/>
            <person name="Lipzen A."/>
            <person name="Dockter R."/>
            <person name="Kennedy M."/>
            <person name="Grigoriev I.V."/>
            <person name="Spatafora J.W."/>
        </authorList>
    </citation>
    <scope>NUCLEOTIDE SEQUENCE [LARGE SCALE GENOMIC DNA]</scope>
    <source>
        <strain evidence="2 3">CBS 120377</strain>
    </source>
</reference>
<organism evidence="2 3">
    <name type="scientific">Mollisia scopiformis</name>
    <name type="common">Conifer needle endophyte fungus</name>
    <name type="synonym">Phialocephala scopiformis</name>
    <dbReference type="NCBI Taxonomy" id="149040"/>
    <lineage>
        <taxon>Eukaryota</taxon>
        <taxon>Fungi</taxon>
        <taxon>Dikarya</taxon>
        <taxon>Ascomycota</taxon>
        <taxon>Pezizomycotina</taxon>
        <taxon>Leotiomycetes</taxon>
        <taxon>Helotiales</taxon>
        <taxon>Mollisiaceae</taxon>
        <taxon>Mollisia</taxon>
    </lineage>
</organism>
<accession>A0A132B2D4</accession>
<feature type="region of interest" description="Disordered" evidence="1">
    <location>
        <begin position="364"/>
        <end position="403"/>
    </location>
</feature>
<name>A0A132B2D4_MOLSC</name>
<feature type="compositionally biased region" description="Polar residues" evidence="1">
    <location>
        <begin position="370"/>
        <end position="382"/>
    </location>
</feature>
<dbReference type="OrthoDB" id="10565655at2759"/>